<dbReference type="InterPro" id="IPR045866">
    <property type="entry name" value="FAM210A/B-like"/>
</dbReference>
<dbReference type="EMBL" id="JADBJN010000001">
    <property type="protein sequence ID" value="KAG5683434.1"/>
    <property type="molecule type" value="Genomic_DNA"/>
</dbReference>
<dbReference type="OrthoDB" id="426386at2759"/>
<keyword evidence="1" id="KW-0812">Transmembrane</keyword>
<comment type="caution">
    <text evidence="3">The sequence shown here is derived from an EMBL/GenBank/DDBJ whole genome shotgun (WGS) entry which is preliminary data.</text>
</comment>
<feature type="transmembrane region" description="Helical" evidence="1">
    <location>
        <begin position="250"/>
        <end position="273"/>
    </location>
</feature>
<dbReference type="PANTHER" id="PTHR21377">
    <property type="entry name" value="PROTEIN FAM210B, MITOCHONDRIAL"/>
    <property type="match status" value="1"/>
</dbReference>
<sequence>MAHRIQSILKTSTNLNLIGIRSFSSSSRFDDVQTSKLHLAVNREYPKAEPLPLPNGLNVDPNEATRFSPLRNRDITSSEISVHTSEIDVTLEQQNYTKEKEIILTDPRLDSYDRQTPVNLSSTMQTLVPEPFSPPRDDPLHSSYLSFPGGSWGQQTKYLSHELNSAHYTDLRQELRSDWSSYKGINNLLANKAGTNLFCLLNHSFIATNYSQKRYITLSAINLNEIQNKDEKNPTKETGRTKLKKAFKEYGATVVVFHVGISLISLGLFYTLVSSGLDVTGGVTALLEKLNLADKAPKFTENASTFLIAYAVHKVFAPMRISITLFSTPLIVRYLRNKKILKP</sequence>
<feature type="domain" description="DUF1279" evidence="2">
    <location>
        <begin position="242"/>
        <end position="330"/>
    </location>
</feature>
<keyword evidence="1" id="KW-0472">Membrane</keyword>
<keyword evidence="1" id="KW-1133">Transmembrane helix</keyword>
<dbReference type="Proteomes" id="UP001107558">
    <property type="component" value="Chromosome 1"/>
</dbReference>
<evidence type="ECO:0000259" key="2">
    <source>
        <dbReference type="Pfam" id="PF06916"/>
    </source>
</evidence>
<dbReference type="AlphaFoldDB" id="A0A9J6CMC2"/>
<evidence type="ECO:0000313" key="4">
    <source>
        <dbReference type="Proteomes" id="UP001107558"/>
    </source>
</evidence>
<keyword evidence="4" id="KW-1185">Reference proteome</keyword>
<dbReference type="Pfam" id="PF06916">
    <property type="entry name" value="FAM210A-B_dom"/>
    <property type="match status" value="1"/>
</dbReference>
<proteinExistence type="predicted"/>
<name>A0A9J6CMC2_POLVA</name>
<evidence type="ECO:0000256" key="1">
    <source>
        <dbReference type="SAM" id="Phobius"/>
    </source>
</evidence>
<accession>A0A9J6CMC2</accession>
<gene>
    <name evidence="3" type="ORF">PVAND_012715</name>
</gene>
<protein>
    <recommendedName>
        <fullName evidence="2">DUF1279 domain-containing protein</fullName>
    </recommendedName>
</protein>
<feature type="transmembrane region" description="Helical" evidence="1">
    <location>
        <begin position="315"/>
        <end position="335"/>
    </location>
</feature>
<reference evidence="3" key="1">
    <citation type="submission" date="2021-03" db="EMBL/GenBank/DDBJ databases">
        <title>Chromosome level genome of the anhydrobiotic midge Polypedilum vanderplanki.</title>
        <authorList>
            <person name="Yoshida Y."/>
            <person name="Kikawada T."/>
            <person name="Gusev O."/>
        </authorList>
    </citation>
    <scope>NUCLEOTIDE SEQUENCE</scope>
    <source>
        <strain evidence="3">NIAS01</strain>
        <tissue evidence="3">Whole body or cell culture</tissue>
    </source>
</reference>
<organism evidence="3 4">
    <name type="scientific">Polypedilum vanderplanki</name>
    <name type="common">Sleeping chironomid midge</name>
    <dbReference type="NCBI Taxonomy" id="319348"/>
    <lineage>
        <taxon>Eukaryota</taxon>
        <taxon>Metazoa</taxon>
        <taxon>Ecdysozoa</taxon>
        <taxon>Arthropoda</taxon>
        <taxon>Hexapoda</taxon>
        <taxon>Insecta</taxon>
        <taxon>Pterygota</taxon>
        <taxon>Neoptera</taxon>
        <taxon>Endopterygota</taxon>
        <taxon>Diptera</taxon>
        <taxon>Nematocera</taxon>
        <taxon>Chironomoidea</taxon>
        <taxon>Chironomidae</taxon>
        <taxon>Chironominae</taxon>
        <taxon>Polypedilum</taxon>
        <taxon>Polypedilum</taxon>
    </lineage>
</organism>
<evidence type="ECO:0000313" key="3">
    <source>
        <dbReference type="EMBL" id="KAG5683434.1"/>
    </source>
</evidence>
<dbReference type="GO" id="GO:0005739">
    <property type="term" value="C:mitochondrion"/>
    <property type="evidence" value="ECO:0007669"/>
    <property type="project" value="TreeGrafter"/>
</dbReference>
<dbReference type="InterPro" id="IPR009688">
    <property type="entry name" value="FAM210A/B-like_dom"/>
</dbReference>
<dbReference type="PANTHER" id="PTHR21377:SF0">
    <property type="entry name" value="PROTEIN FAM210B, MITOCHONDRIAL"/>
    <property type="match status" value="1"/>
</dbReference>